<proteinExistence type="inferred from homology"/>
<keyword evidence="5" id="KW-0503">Monooxygenase</keyword>
<evidence type="ECO:0000256" key="5">
    <source>
        <dbReference type="RuleBase" id="RU000461"/>
    </source>
</evidence>
<keyword evidence="3 4" id="KW-0408">Iron</keyword>
<keyword evidence="1 4" id="KW-0479">Metal-binding</keyword>
<evidence type="ECO:0000256" key="2">
    <source>
        <dbReference type="ARBA" id="ARBA00023002"/>
    </source>
</evidence>
<keyword evidence="7" id="KW-1185">Reference proteome</keyword>
<dbReference type="InterPro" id="IPR001128">
    <property type="entry name" value="Cyt_P450"/>
</dbReference>
<dbReference type="InterPro" id="IPR050364">
    <property type="entry name" value="Cytochrome_P450_fung"/>
</dbReference>
<dbReference type="InterPro" id="IPR002401">
    <property type="entry name" value="Cyt_P450_E_grp-I"/>
</dbReference>
<dbReference type="OrthoDB" id="1055148at2759"/>
<dbReference type="GO" id="GO:0020037">
    <property type="term" value="F:heme binding"/>
    <property type="evidence" value="ECO:0007669"/>
    <property type="project" value="InterPro"/>
</dbReference>
<name>A0A9N9HG08_9GLOM</name>
<gene>
    <name evidence="6" type="ORF">ALEPTO_LOCUS10640</name>
</gene>
<keyword evidence="4 5" id="KW-0349">Heme</keyword>
<dbReference type="GO" id="GO:0016705">
    <property type="term" value="F:oxidoreductase activity, acting on paired donors, with incorporation or reduction of molecular oxygen"/>
    <property type="evidence" value="ECO:0007669"/>
    <property type="project" value="InterPro"/>
</dbReference>
<sequence>VVFFVIFYLKKLTTQKIPPNGLMPLPEPPGKMPLIGHALVAAYELHLKCFEWQKTLGDIFMLHVGKRTVIILNSQKHVSELLQKRGVKYSSRSHSFLFWETFGRKHDYIAAPYNKWFKKIMPLVHGLFSQQKIEDYLDFIYECRYELLKILAEDSLSETNGFFPRDQFHYTTLNVILNIVFGTRTKGMTDPLYKKSCRNRWLHKRANDTASEFESVMGIFLEKVKNSDYGRDEDGKMMGDSCLAKDLLKQVDKGVISELEETTAATLTALIAAVSNDAEIQARAHDELDRVVGSSRLPTYNDLASLPYIRAITKEVLRWAPPLVMGIPHVIEEDDEYMGYHIPKNSIVAMNMYALNWNPSRFSNPSKFDPDRYLGVKESAATLAQGVSENRDQFSFGAGRRLCLGTRLAEAELELFSASILWAFRIERPSTELKPIDLTSFVQFGIAQWIKPFN</sequence>
<dbReference type="PANTHER" id="PTHR46300">
    <property type="entry name" value="P450, PUTATIVE (EUROFUNG)-RELATED-RELATED"/>
    <property type="match status" value="1"/>
</dbReference>
<evidence type="ECO:0000313" key="7">
    <source>
        <dbReference type="Proteomes" id="UP000789508"/>
    </source>
</evidence>
<dbReference type="GO" id="GO:0005506">
    <property type="term" value="F:iron ion binding"/>
    <property type="evidence" value="ECO:0007669"/>
    <property type="project" value="InterPro"/>
</dbReference>
<dbReference type="InterPro" id="IPR017972">
    <property type="entry name" value="Cyt_P450_CS"/>
</dbReference>
<evidence type="ECO:0000256" key="1">
    <source>
        <dbReference type="ARBA" id="ARBA00022723"/>
    </source>
</evidence>
<dbReference type="Gene3D" id="1.10.630.10">
    <property type="entry name" value="Cytochrome P450"/>
    <property type="match status" value="1"/>
</dbReference>
<evidence type="ECO:0000313" key="6">
    <source>
        <dbReference type="EMBL" id="CAG8672614.1"/>
    </source>
</evidence>
<comment type="similarity">
    <text evidence="5">Belongs to the cytochrome P450 family.</text>
</comment>
<dbReference type="PRINTS" id="PR00463">
    <property type="entry name" value="EP450I"/>
</dbReference>
<comment type="caution">
    <text evidence="6">The sequence shown here is derived from an EMBL/GenBank/DDBJ whole genome shotgun (WGS) entry which is preliminary data.</text>
</comment>
<dbReference type="AlphaFoldDB" id="A0A9N9HG08"/>
<dbReference type="PROSITE" id="PS00086">
    <property type="entry name" value="CYTOCHROME_P450"/>
    <property type="match status" value="1"/>
</dbReference>
<evidence type="ECO:0000256" key="4">
    <source>
        <dbReference type="PIRSR" id="PIRSR602401-1"/>
    </source>
</evidence>
<feature type="non-terminal residue" evidence="6">
    <location>
        <position position="1"/>
    </location>
</feature>
<dbReference type="SUPFAM" id="SSF48264">
    <property type="entry name" value="Cytochrome P450"/>
    <property type="match status" value="1"/>
</dbReference>
<feature type="binding site" description="axial binding residue" evidence="4">
    <location>
        <position position="403"/>
    </location>
    <ligand>
        <name>heme</name>
        <dbReference type="ChEBI" id="CHEBI:30413"/>
    </ligand>
    <ligandPart>
        <name>Fe</name>
        <dbReference type="ChEBI" id="CHEBI:18248"/>
    </ligandPart>
</feature>
<dbReference type="GO" id="GO:0004497">
    <property type="term" value="F:monooxygenase activity"/>
    <property type="evidence" value="ECO:0007669"/>
    <property type="project" value="UniProtKB-KW"/>
</dbReference>
<keyword evidence="2 5" id="KW-0560">Oxidoreductase</keyword>
<comment type="cofactor">
    <cofactor evidence="4">
        <name>heme</name>
        <dbReference type="ChEBI" id="CHEBI:30413"/>
    </cofactor>
</comment>
<accession>A0A9N9HG08</accession>
<dbReference type="Proteomes" id="UP000789508">
    <property type="component" value="Unassembled WGS sequence"/>
</dbReference>
<dbReference type="Pfam" id="PF00067">
    <property type="entry name" value="p450"/>
    <property type="match status" value="2"/>
</dbReference>
<protein>
    <submittedName>
        <fullName evidence="6">11854_t:CDS:1</fullName>
    </submittedName>
</protein>
<dbReference type="PANTHER" id="PTHR46300:SF11">
    <property type="entry name" value="OXIDOREDUCTASE, PUTATIVE-RELATED"/>
    <property type="match status" value="1"/>
</dbReference>
<dbReference type="InterPro" id="IPR036396">
    <property type="entry name" value="Cyt_P450_sf"/>
</dbReference>
<organism evidence="6 7">
    <name type="scientific">Ambispora leptoticha</name>
    <dbReference type="NCBI Taxonomy" id="144679"/>
    <lineage>
        <taxon>Eukaryota</taxon>
        <taxon>Fungi</taxon>
        <taxon>Fungi incertae sedis</taxon>
        <taxon>Mucoromycota</taxon>
        <taxon>Glomeromycotina</taxon>
        <taxon>Glomeromycetes</taxon>
        <taxon>Archaeosporales</taxon>
        <taxon>Ambisporaceae</taxon>
        <taxon>Ambispora</taxon>
    </lineage>
</organism>
<feature type="non-terminal residue" evidence="6">
    <location>
        <position position="454"/>
    </location>
</feature>
<dbReference type="PRINTS" id="PR00385">
    <property type="entry name" value="P450"/>
</dbReference>
<dbReference type="EMBL" id="CAJVPS010012673">
    <property type="protein sequence ID" value="CAG8672614.1"/>
    <property type="molecule type" value="Genomic_DNA"/>
</dbReference>
<evidence type="ECO:0000256" key="3">
    <source>
        <dbReference type="ARBA" id="ARBA00023004"/>
    </source>
</evidence>
<reference evidence="6" key="1">
    <citation type="submission" date="2021-06" db="EMBL/GenBank/DDBJ databases">
        <authorList>
            <person name="Kallberg Y."/>
            <person name="Tangrot J."/>
            <person name="Rosling A."/>
        </authorList>
    </citation>
    <scope>NUCLEOTIDE SEQUENCE</scope>
    <source>
        <strain evidence="6">FL130A</strain>
    </source>
</reference>